<dbReference type="SUPFAM" id="SSF54001">
    <property type="entry name" value="Cysteine proteinases"/>
    <property type="match status" value="1"/>
</dbReference>
<feature type="domain" description="Transglutaminase-like" evidence="1">
    <location>
        <begin position="171"/>
        <end position="234"/>
    </location>
</feature>
<dbReference type="InterPro" id="IPR013589">
    <property type="entry name" value="Bac_transglu_N"/>
</dbReference>
<dbReference type="EMBL" id="JAFMYU010000011">
    <property type="protein sequence ID" value="MBO0932217.1"/>
    <property type="molecule type" value="Genomic_DNA"/>
</dbReference>
<dbReference type="InterPro" id="IPR038765">
    <property type="entry name" value="Papain-like_cys_pep_sf"/>
</dbReference>
<dbReference type="PANTHER" id="PTHR33490">
    <property type="entry name" value="BLR5614 PROTEIN-RELATED"/>
    <property type="match status" value="1"/>
</dbReference>
<dbReference type="PANTHER" id="PTHR33490:SF1">
    <property type="entry name" value="SLL1233 PROTEIN"/>
    <property type="match status" value="1"/>
</dbReference>
<accession>A0A939G4H9</accession>
<proteinExistence type="predicted"/>
<dbReference type="AlphaFoldDB" id="A0A939G4H9"/>
<reference evidence="2 3" key="1">
    <citation type="submission" date="2021-03" db="EMBL/GenBank/DDBJ databases">
        <title>Fibrella sp. HMF5036 genome sequencing and assembly.</title>
        <authorList>
            <person name="Kang H."/>
            <person name="Kim H."/>
            <person name="Bae S."/>
            <person name="Joh K."/>
        </authorList>
    </citation>
    <scope>NUCLEOTIDE SEQUENCE [LARGE SCALE GENOMIC DNA]</scope>
    <source>
        <strain evidence="2 3">HMF5036</strain>
    </source>
</reference>
<dbReference type="Gene3D" id="3.10.620.30">
    <property type="match status" value="1"/>
</dbReference>
<dbReference type="Pfam" id="PF08379">
    <property type="entry name" value="Bact_transglu_N"/>
    <property type="match status" value="1"/>
</dbReference>
<comment type="caution">
    <text evidence="2">The sequence shown here is derived from an EMBL/GenBank/DDBJ whole genome shotgun (WGS) entry which is preliminary data.</text>
</comment>
<gene>
    <name evidence="2" type="ORF">J2I48_14490</name>
</gene>
<dbReference type="InterPro" id="IPR002931">
    <property type="entry name" value="Transglutaminase-like"/>
</dbReference>
<organism evidence="2 3">
    <name type="scientific">Fibrella aquatilis</name>
    <dbReference type="NCBI Taxonomy" id="2817059"/>
    <lineage>
        <taxon>Bacteria</taxon>
        <taxon>Pseudomonadati</taxon>
        <taxon>Bacteroidota</taxon>
        <taxon>Cytophagia</taxon>
        <taxon>Cytophagales</taxon>
        <taxon>Spirosomataceae</taxon>
        <taxon>Fibrella</taxon>
    </lineage>
</organism>
<dbReference type="RefSeq" id="WP_207336188.1">
    <property type="nucleotide sequence ID" value="NZ_JAFMYU010000011.1"/>
</dbReference>
<dbReference type="Proteomes" id="UP000664795">
    <property type="component" value="Unassembled WGS sequence"/>
</dbReference>
<dbReference type="Pfam" id="PF01841">
    <property type="entry name" value="Transglut_core"/>
    <property type="match status" value="1"/>
</dbReference>
<evidence type="ECO:0000313" key="3">
    <source>
        <dbReference type="Proteomes" id="UP000664795"/>
    </source>
</evidence>
<sequence length="281" mass="31742">MHLSVWHQLRYRYDQPVVLNPHTVYLYPRTYPYQRLQHYDLQIDPVPSKVVRNVDVEGNVQQIIYFAGPTDHLTITTETTVDSEPFNSLDFVLFPFDTQHVPFEYASDLQPLLAQYLVRDSITQAVEVWARQIAGDVSWQTVPFLLALSDTIRQFVYVVREEGAPLPPEQTLRDRCGSCRDYTTLYMAACRSLGLAARFVSGYLFGSAQQQHQLHAWAEVYLPGAGWRGFDPTENTVVVNKHIFLASSAHAELTAPVSGTFTGRANSTLEADVKIKGSGEC</sequence>
<name>A0A939G4H9_9BACT</name>
<protein>
    <submittedName>
        <fullName evidence="2">Transglutaminase family protein</fullName>
    </submittedName>
</protein>
<evidence type="ECO:0000313" key="2">
    <source>
        <dbReference type="EMBL" id="MBO0932217.1"/>
    </source>
</evidence>
<evidence type="ECO:0000259" key="1">
    <source>
        <dbReference type="SMART" id="SM00460"/>
    </source>
</evidence>
<keyword evidence="3" id="KW-1185">Reference proteome</keyword>
<dbReference type="SMART" id="SM00460">
    <property type="entry name" value="TGc"/>
    <property type="match status" value="1"/>
</dbReference>